<feature type="domain" description="F-box" evidence="1">
    <location>
        <begin position="1"/>
        <end position="33"/>
    </location>
</feature>
<dbReference type="PROSITE" id="PS50181">
    <property type="entry name" value="FBOX"/>
    <property type="match status" value="1"/>
</dbReference>
<proteinExistence type="predicted"/>
<name>A0AAV6XAG1_9LAMI</name>
<gene>
    <name evidence="2" type="ORF">BUALT_Bualt07G0133200</name>
</gene>
<keyword evidence="3" id="KW-1185">Reference proteome</keyword>
<dbReference type="InterPro" id="IPR015915">
    <property type="entry name" value="Kelch-typ_b-propeller"/>
</dbReference>
<dbReference type="AlphaFoldDB" id="A0AAV6XAG1"/>
<dbReference type="InterPro" id="IPR001810">
    <property type="entry name" value="F-box_dom"/>
</dbReference>
<evidence type="ECO:0000259" key="1">
    <source>
        <dbReference type="PROSITE" id="PS50181"/>
    </source>
</evidence>
<reference evidence="2" key="1">
    <citation type="submission" date="2019-10" db="EMBL/GenBank/DDBJ databases">
        <authorList>
            <person name="Zhang R."/>
            <person name="Pan Y."/>
            <person name="Wang J."/>
            <person name="Ma R."/>
            <person name="Yu S."/>
        </authorList>
    </citation>
    <scope>NUCLEOTIDE SEQUENCE</scope>
    <source>
        <strain evidence="2">LA-IB0</strain>
        <tissue evidence="2">Leaf</tissue>
    </source>
</reference>
<dbReference type="Proteomes" id="UP000826271">
    <property type="component" value="Unassembled WGS sequence"/>
</dbReference>
<dbReference type="Pfam" id="PF12937">
    <property type="entry name" value="F-box-like"/>
    <property type="match status" value="1"/>
</dbReference>
<accession>A0AAV6XAG1</accession>
<dbReference type="SUPFAM" id="SSF81383">
    <property type="entry name" value="F-box domain"/>
    <property type="match status" value="1"/>
</dbReference>
<dbReference type="Gene3D" id="1.20.1280.50">
    <property type="match status" value="1"/>
</dbReference>
<dbReference type="Pfam" id="PF07734">
    <property type="entry name" value="FBA_1"/>
    <property type="match status" value="1"/>
</dbReference>
<organism evidence="2 3">
    <name type="scientific">Buddleja alternifolia</name>
    <dbReference type="NCBI Taxonomy" id="168488"/>
    <lineage>
        <taxon>Eukaryota</taxon>
        <taxon>Viridiplantae</taxon>
        <taxon>Streptophyta</taxon>
        <taxon>Embryophyta</taxon>
        <taxon>Tracheophyta</taxon>
        <taxon>Spermatophyta</taxon>
        <taxon>Magnoliopsida</taxon>
        <taxon>eudicotyledons</taxon>
        <taxon>Gunneridae</taxon>
        <taxon>Pentapetalae</taxon>
        <taxon>asterids</taxon>
        <taxon>lamiids</taxon>
        <taxon>Lamiales</taxon>
        <taxon>Scrophulariaceae</taxon>
        <taxon>Buddlejeae</taxon>
        <taxon>Buddleja</taxon>
    </lineage>
</organism>
<dbReference type="PANTHER" id="PTHR31672">
    <property type="entry name" value="BNACNNG10540D PROTEIN"/>
    <property type="match status" value="1"/>
</dbReference>
<sequence>MWNNLPFDLLANIFSYLSPDSLARAKAACRSWRATADMAVLAVHHHYPPWFVALPTRSRGLSCYIHNSIGQNWHVLPLDHISSPIRPIATIGGLILVKITGTTYLQLAICNPFTRQFRALPMLNVTRTNPAVGLVENDSIKELRSFGFKIYVAGGMSEAASSGGAVYQSNVEIYDSDRDTWQIIGSIPIEFSVRLTVWTPNQSVYSKGILYWMTSARAYSVMGFEIETNRWRELSVPMADRLEFAALVPRNGNPTIIGGTCGGDACIWELGEGHIWNVVEKLPIELGIRLLGDKPNWGSVKCVGIDGAICLYRDIGAGVIIWKEVKEKWEWDWIEGCRSIRGKEMQNFPIKGLLIHPNISHFSSIF</sequence>
<comment type="caution">
    <text evidence="2">The sequence shown here is derived from an EMBL/GenBank/DDBJ whole genome shotgun (WGS) entry which is preliminary data.</text>
</comment>
<dbReference type="InterPro" id="IPR006527">
    <property type="entry name" value="F-box-assoc_dom_typ1"/>
</dbReference>
<dbReference type="SUPFAM" id="SSF117281">
    <property type="entry name" value="Kelch motif"/>
    <property type="match status" value="1"/>
</dbReference>
<evidence type="ECO:0000313" key="3">
    <source>
        <dbReference type="Proteomes" id="UP000826271"/>
    </source>
</evidence>
<dbReference type="CDD" id="cd09917">
    <property type="entry name" value="F-box_SF"/>
    <property type="match status" value="1"/>
</dbReference>
<dbReference type="Gene3D" id="2.120.10.80">
    <property type="entry name" value="Kelch-type beta propeller"/>
    <property type="match status" value="1"/>
</dbReference>
<dbReference type="InterPro" id="IPR036047">
    <property type="entry name" value="F-box-like_dom_sf"/>
</dbReference>
<dbReference type="PANTHER" id="PTHR31672:SF12">
    <property type="entry name" value="F-BOX DOMAIN-CONTAINING PROTEIN"/>
    <property type="match status" value="1"/>
</dbReference>
<dbReference type="EMBL" id="WHWC01000007">
    <property type="protein sequence ID" value="KAG8379859.1"/>
    <property type="molecule type" value="Genomic_DNA"/>
</dbReference>
<evidence type="ECO:0000313" key="2">
    <source>
        <dbReference type="EMBL" id="KAG8379859.1"/>
    </source>
</evidence>
<dbReference type="SMART" id="SM00256">
    <property type="entry name" value="FBOX"/>
    <property type="match status" value="1"/>
</dbReference>
<dbReference type="InterPro" id="IPR050796">
    <property type="entry name" value="SCF_F-box_component"/>
</dbReference>
<protein>
    <recommendedName>
        <fullName evidence="1">F-box domain-containing protein</fullName>
    </recommendedName>
</protein>